<gene>
    <name evidence="1" type="ORF">SCALIN_C31_0061</name>
</gene>
<comment type="caution">
    <text evidence="1">The sequence shown here is derived from an EMBL/GenBank/DDBJ whole genome shotgun (WGS) entry which is preliminary data.</text>
</comment>
<sequence length="62" mass="7202">MSVLPYAPRRQCYASISSRSSETKVSRLVVYFGYYIDYNLTNPYYLLNCVIAITYDLFIKTG</sequence>
<name>A0A286U2R9_9BACT</name>
<organism evidence="1 2">
    <name type="scientific">Candidatus Scalindua japonica</name>
    <dbReference type="NCBI Taxonomy" id="1284222"/>
    <lineage>
        <taxon>Bacteria</taxon>
        <taxon>Pseudomonadati</taxon>
        <taxon>Planctomycetota</taxon>
        <taxon>Candidatus Brocadiia</taxon>
        <taxon>Candidatus Brocadiales</taxon>
        <taxon>Candidatus Scalinduaceae</taxon>
        <taxon>Candidatus Scalindua</taxon>
    </lineage>
</organism>
<dbReference type="AlphaFoldDB" id="A0A286U2R9"/>
<accession>A0A286U2R9</accession>
<evidence type="ECO:0000313" key="1">
    <source>
        <dbReference type="EMBL" id="GAX62426.1"/>
    </source>
</evidence>
<dbReference type="EMBL" id="BAOS01000031">
    <property type="protein sequence ID" value="GAX62426.1"/>
    <property type="molecule type" value="Genomic_DNA"/>
</dbReference>
<dbReference type="Proteomes" id="UP000218542">
    <property type="component" value="Unassembled WGS sequence"/>
</dbReference>
<protein>
    <submittedName>
        <fullName evidence="1">Uncharacterized protein</fullName>
    </submittedName>
</protein>
<reference evidence="2" key="1">
    <citation type="journal article" date="2017" name="Environ. Microbiol. Rep.">
        <title>Genetic Diversity of Marine Anaerobic Ammonium-Oxidizing Bacteria as Revealed by Genomic and Proteomic Analyses of 'Candidatus Scalindua japonica'.</title>
        <authorList>
            <person name="Oshiki M."/>
            <person name="Mizuto K."/>
            <person name="Kimura Z."/>
            <person name="Kindaichi T."/>
            <person name="Satoh H."/>
            <person name="Okabe S."/>
        </authorList>
    </citation>
    <scope>NUCLEOTIDE SEQUENCE [LARGE SCALE GENOMIC DNA]</scope>
    <source>
        <strain evidence="2">husup-a2</strain>
    </source>
</reference>
<proteinExistence type="predicted"/>
<evidence type="ECO:0000313" key="2">
    <source>
        <dbReference type="Proteomes" id="UP000218542"/>
    </source>
</evidence>
<keyword evidence="2" id="KW-1185">Reference proteome</keyword>